<keyword evidence="7" id="KW-0479">Metal-binding</keyword>
<accession>A0A8A7KEE9</accession>
<evidence type="ECO:0000256" key="12">
    <source>
        <dbReference type="RuleBase" id="RU003953"/>
    </source>
</evidence>
<dbReference type="InterPro" id="IPR002646">
    <property type="entry name" value="PolA_pol_head_dom"/>
</dbReference>
<evidence type="ECO:0000256" key="9">
    <source>
        <dbReference type="ARBA" id="ARBA00022842"/>
    </source>
</evidence>
<evidence type="ECO:0000313" key="14">
    <source>
        <dbReference type="EMBL" id="QTL98475.1"/>
    </source>
</evidence>
<organism evidence="14 15">
    <name type="scientific">Iocasia fonsfrigidae</name>
    <dbReference type="NCBI Taxonomy" id="2682810"/>
    <lineage>
        <taxon>Bacteria</taxon>
        <taxon>Bacillati</taxon>
        <taxon>Bacillota</taxon>
        <taxon>Clostridia</taxon>
        <taxon>Halanaerobiales</taxon>
        <taxon>Halanaerobiaceae</taxon>
        <taxon>Iocasia</taxon>
    </lineage>
</organism>
<dbReference type="PANTHER" id="PTHR47788:SF1">
    <property type="entry name" value="A-ADDING TRNA NUCLEOTIDYLTRANSFERASE"/>
    <property type="match status" value="1"/>
</dbReference>
<dbReference type="Gene3D" id="3.90.1640.10">
    <property type="entry name" value="inorganic pyrophosphatase (n-terminal core)"/>
    <property type="match status" value="1"/>
</dbReference>
<dbReference type="InterPro" id="IPR038763">
    <property type="entry name" value="DHH_sf"/>
</dbReference>
<dbReference type="GO" id="GO:0046872">
    <property type="term" value="F:metal ion binding"/>
    <property type="evidence" value="ECO:0007669"/>
    <property type="project" value="UniProtKB-KW"/>
</dbReference>
<dbReference type="GO" id="GO:0000049">
    <property type="term" value="F:tRNA binding"/>
    <property type="evidence" value="ECO:0007669"/>
    <property type="project" value="UniProtKB-KW"/>
</dbReference>
<dbReference type="InterPro" id="IPR043519">
    <property type="entry name" value="NT_sf"/>
</dbReference>
<gene>
    <name evidence="14" type="ORF">GM661_11100</name>
</gene>
<keyword evidence="4 12" id="KW-0808">Transferase</keyword>
<dbReference type="SMART" id="SM00116">
    <property type="entry name" value="CBS"/>
    <property type="match status" value="2"/>
</dbReference>
<keyword evidence="9" id="KW-0460">Magnesium</keyword>
<dbReference type="InterPro" id="IPR052390">
    <property type="entry name" value="tRNA_nt/polyA_polymerase"/>
</dbReference>
<dbReference type="GO" id="GO:0016779">
    <property type="term" value="F:nucleotidyltransferase activity"/>
    <property type="evidence" value="ECO:0007669"/>
    <property type="project" value="UniProtKB-KW"/>
</dbReference>
<dbReference type="Pfam" id="PF02272">
    <property type="entry name" value="DHHA1"/>
    <property type="match status" value="1"/>
</dbReference>
<dbReference type="Proteomes" id="UP000665020">
    <property type="component" value="Chromosome"/>
</dbReference>
<dbReference type="SUPFAM" id="SSF81301">
    <property type="entry name" value="Nucleotidyltransferase"/>
    <property type="match status" value="1"/>
</dbReference>
<dbReference type="CDD" id="cd05398">
    <property type="entry name" value="NT_ClassII-CCAase"/>
    <property type="match status" value="1"/>
</dbReference>
<evidence type="ECO:0000256" key="5">
    <source>
        <dbReference type="ARBA" id="ARBA00022694"/>
    </source>
</evidence>
<dbReference type="GO" id="GO:0000166">
    <property type="term" value="F:nucleotide binding"/>
    <property type="evidence" value="ECO:0007669"/>
    <property type="project" value="UniProtKB-KW"/>
</dbReference>
<evidence type="ECO:0000256" key="6">
    <source>
        <dbReference type="ARBA" id="ARBA00022695"/>
    </source>
</evidence>
<proteinExistence type="inferred from homology"/>
<dbReference type="PROSITE" id="PS51371">
    <property type="entry name" value="CBS"/>
    <property type="match status" value="2"/>
</dbReference>
<keyword evidence="8" id="KW-0547">Nucleotide-binding</keyword>
<evidence type="ECO:0000256" key="11">
    <source>
        <dbReference type="PROSITE-ProRule" id="PRU00703"/>
    </source>
</evidence>
<dbReference type="KEGG" id="ifn:GM661_11100"/>
<dbReference type="InterPro" id="IPR000644">
    <property type="entry name" value="CBS_dom"/>
</dbReference>
<dbReference type="Pfam" id="PF01368">
    <property type="entry name" value="DHH"/>
    <property type="match status" value="1"/>
</dbReference>
<dbReference type="Pfam" id="PF00571">
    <property type="entry name" value="CBS"/>
    <property type="match status" value="2"/>
</dbReference>
<dbReference type="PANTHER" id="PTHR47788">
    <property type="entry name" value="POLYA POLYMERASE"/>
    <property type="match status" value="1"/>
</dbReference>
<comment type="similarity">
    <text evidence="2 12">Belongs to the tRNA nucleotidyltransferase/poly(A) polymerase family.</text>
</comment>
<dbReference type="InterPro" id="IPR003156">
    <property type="entry name" value="DHHA1_dom"/>
</dbReference>
<reference evidence="14" key="1">
    <citation type="submission" date="2019-12" db="EMBL/GenBank/DDBJ databases">
        <authorList>
            <person name="zhang j."/>
            <person name="sun C.M."/>
        </authorList>
    </citation>
    <scope>NUCLEOTIDE SEQUENCE</scope>
    <source>
        <strain evidence="14">NS-1</strain>
    </source>
</reference>
<evidence type="ECO:0000256" key="4">
    <source>
        <dbReference type="ARBA" id="ARBA00022679"/>
    </source>
</evidence>
<keyword evidence="3" id="KW-0820">tRNA-binding</keyword>
<dbReference type="SUPFAM" id="SSF81891">
    <property type="entry name" value="Poly A polymerase C-terminal region-like"/>
    <property type="match status" value="1"/>
</dbReference>
<dbReference type="Gene3D" id="3.10.310.30">
    <property type="match status" value="1"/>
</dbReference>
<keyword evidence="15" id="KW-1185">Reference proteome</keyword>
<keyword evidence="11" id="KW-0129">CBS domain</keyword>
<dbReference type="SUPFAM" id="SSF64182">
    <property type="entry name" value="DHH phosphoesterases"/>
    <property type="match status" value="1"/>
</dbReference>
<dbReference type="AlphaFoldDB" id="A0A8A7KEE9"/>
<dbReference type="Gene3D" id="1.10.3090.10">
    <property type="entry name" value="cca-adding enzyme, domain 2"/>
    <property type="match status" value="1"/>
</dbReference>
<dbReference type="CDD" id="cd04595">
    <property type="entry name" value="CBS_pair_DHH_polyA_Pol_assoc"/>
    <property type="match status" value="1"/>
</dbReference>
<keyword evidence="6" id="KW-0548">Nucleotidyltransferase</keyword>
<dbReference type="GO" id="GO:0008033">
    <property type="term" value="P:tRNA processing"/>
    <property type="evidence" value="ECO:0007669"/>
    <property type="project" value="UniProtKB-KW"/>
</dbReference>
<feature type="domain" description="CBS" evidence="13">
    <location>
        <begin position="322"/>
        <end position="379"/>
    </location>
</feature>
<dbReference type="EMBL" id="CP046640">
    <property type="protein sequence ID" value="QTL98475.1"/>
    <property type="molecule type" value="Genomic_DNA"/>
</dbReference>
<evidence type="ECO:0000256" key="2">
    <source>
        <dbReference type="ARBA" id="ARBA00007265"/>
    </source>
</evidence>
<dbReference type="InterPro" id="IPR046342">
    <property type="entry name" value="CBS_dom_sf"/>
</dbReference>
<evidence type="ECO:0000256" key="10">
    <source>
        <dbReference type="ARBA" id="ARBA00022884"/>
    </source>
</evidence>
<evidence type="ECO:0000259" key="13">
    <source>
        <dbReference type="PROSITE" id="PS51371"/>
    </source>
</evidence>
<dbReference type="InterPro" id="IPR001667">
    <property type="entry name" value="DDH_dom"/>
</dbReference>
<evidence type="ECO:0000256" key="1">
    <source>
        <dbReference type="ARBA" id="ARBA00001946"/>
    </source>
</evidence>
<sequence>MIFFRIGVSMLDIIVSHQLTDFDGLGAMVAARKIYPAAKAVFVGRIHRLVKDFLVLYRDEIEVFKLKEIDLSKVDRVIIVDTYKIERLGDLKDKIDWSRCETVVYDHHPHDKLDWATLDLSQEVGSATTILINKIIAESRELNPLEATVCALAIYADTGNLTHMNTTAADARAVAYLLDEGANLKIINDFTKKPLNSKQEKLLEELLDNKKLIKIDGIEIALFATSYAKYIGGINRVTEKLKELYHLPSLFVVVKMGKKVEVIGRSSDEAVNIGSICKELGGGGHAGAGAASLEGELSSVIKRLKKIVNNRVQPVKSIREIMSSPVRTVLPDTPISEVEEIMKKYGHNGVVVYDGKVKGIFSRRDIDKVKQHNLMHAPVKAYMSKDLVTIQGYLPVHQAQDLMVKHGVGRLPVVEGGELLGIVTRSDILASYYGNETPYQHKNRYGSSLVKIEEKELEIRDLMDELPVKIIKILKEIGAIADKSQIRAYLIGGIIRDLLLGKGNNDIDIVVDGNPVELIKQLSDFFSAKVLYNEQFKTGSIKFADGLNIDLAGTRRENYHYPGALPEVTETNIFEDLFRRDYTINALAVALNSDKWGRMIDYFGGQKDLAEKKLRALHRFSFLDDPTRVIRGIRLASRLKFDFEKETEDLAREAVLAGDFSRLTSERIIKELELLFAEKINRRLLGLIKNIPVFKLLGIELAEGVDYWQQSTRLESWLEYLKEKNYNIEEWVLRLALFTDKLKKKDIVDWNLKERYKDILSFYLTARDLIETLDNDLDDLRLVDMLNEYKLEELVILLVKSGKVMVEKNIRRYINELKGIELAISGFDLKELGLNPGPVYKDIFDRVYRARLKGEVSTHQEELAYVKELLKERME</sequence>
<comment type="cofactor">
    <cofactor evidence="1">
        <name>Mg(2+)</name>
        <dbReference type="ChEBI" id="CHEBI:18420"/>
    </cofactor>
</comment>
<dbReference type="Pfam" id="PF01743">
    <property type="entry name" value="PolyA_pol"/>
    <property type="match status" value="1"/>
</dbReference>
<evidence type="ECO:0000256" key="7">
    <source>
        <dbReference type="ARBA" id="ARBA00022723"/>
    </source>
</evidence>
<dbReference type="SUPFAM" id="SSF54631">
    <property type="entry name" value="CBS-domain pair"/>
    <property type="match status" value="1"/>
</dbReference>
<name>A0A8A7KEE9_9FIRM</name>
<keyword evidence="10 12" id="KW-0694">RNA-binding</keyword>
<feature type="domain" description="CBS" evidence="13">
    <location>
        <begin position="383"/>
        <end position="439"/>
    </location>
</feature>
<evidence type="ECO:0000256" key="8">
    <source>
        <dbReference type="ARBA" id="ARBA00022741"/>
    </source>
</evidence>
<protein>
    <submittedName>
        <fullName evidence="14">CBS domain-containing protein</fullName>
    </submittedName>
</protein>
<dbReference type="Gene3D" id="3.10.580.10">
    <property type="entry name" value="CBS-domain"/>
    <property type="match status" value="1"/>
</dbReference>
<keyword evidence="5" id="KW-0819">tRNA processing</keyword>
<dbReference type="Gene3D" id="3.30.460.10">
    <property type="entry name" value="Beta Polymerase, domain 2"/>
    <property type="match status" value="1"/>
</dbReference>
<evidence type="ECO:0000256" key="3">
    <source>
        <dbReference type="ARBA" id="ARBA00022555"/>
    </source>
</evidence>
<evidence type="ECO:0000313" key="15">
    <source>
        <dbReference type="Proteomes" id="UP000665020"/>
    </source>
</evidence>